<feature type="transmembrane region" description="Helical" evidence="1">
    <location>
        <begin position="6"/>
        <end position="25"/>
    </location>
</feature>
<evidence type="ECO:0000256" key="1">
    <source>
        <dbReference type="SAM" id="Phobius"/>
    </source>
</evidence>
<comment type="caution">
    <text evidence="2">The sequence shown here is derived from an EMBL/GenBank/DDBJ whole genome shotgun (WGS) entry which is preliminary data.</text>
</comment>
<dbReference type="Proteomes" id="UP000611521">
    <property type="component" value="Unassembled WGS sequence"/>
</dbReference>
<accession>A0ABR8W588</accession>
<name>A0ABR8W588_9MICO</name>
<evidence type="ECO:0008006" key="4">
    <source>
        <dbReference type="Google" id="ProtNLM"/>
    </source>
</evidence>
<organism evidence="2 3">
    <name type="scientific">Microbacterium commune</name>
    <dbReference type="NCBI Taxonomy" id="2762219"/>
    <lineage>
        <taxon>Bacteria</taxon>
        <taxon>Bacillati</taxon>
        <taxon>Actinomycetota</taxon>
        <taxon>Actinomycetes</taxon>
        <taxon>Micrococcales</taxon>
        <taxon>Microbacteriaceae</taxon>
        <taxon>Microbacterium</taxon>
    </lineage>
</organism>
<keyword evidence="3" id="KW-1185">Reference proteome</keyword>
<sequence>MGVLLWVLAAALVVGLGIAVVFFVRSSAGASHDGEPAVIRVTFWVTLLWAGIAIAGALVTAVATLVQSAVQITVPTAAYWPALPEGAFVEGASATRTDGGFTDADVVVEGLSTGARVCWAIGQALWWLVPGAVGALVAMSCYQLLRGRAFAPVLSRMSMVTAVVVCLGGIGAQVLSDIAGSMASAELLAYSGGGYEEVAGIDDVLDAWWPDPMFSVTLPFWPIAAGLAFAALAVILRSGTRLQRDTEGLV</sequence>
<proteinExistence type="predicted"/>
<dbReference type="RefSeq" id="WP_191712689.1">
    <property type="nucleotide sequence ID" value="NZ_JACSPX010000001.1"/>
</dbReference>
<keyword evidence="1" id="KW-0812">Transmembrane</keyword>
<feature type="transmembrane region" description="Helical" evidence="1">
    <location>
        <begin position="218"/>
        <end position="236"/>
    </location>
</feature>
<evidence type="ECO:0000313" key="3">
    <source>
        <dbReference type="Proteomes" id="UP000611521"/>
    </source>
</evidence>
<dbReference type="EMBL" id="JACSPX010000001">
    <property type="protein sequence ID" value="MBD8012190.1"/>
    <property type="molecule type" value="Genomic_DNA"/>
</dbReference>
<feature type="transmembrane region" description="Helical" evidence="1">
    <location>
        <begin position="37"/>
        <end position="66"/>
    </location>
</feature>
<feature type="transmembrane region" description="Helical" evidence="1">
    <location>
        <begin position="157"/>
        <end position="175"/>
    </location>
</feature>
<reference evidence="2 3" key="1">
    <citation type="submission" date="2020-08" db="EMBL/GenBank/DDBJ databases">
        <title>A Genomic Blueprint of the Chicken Gut Microbiome.</title>
        <authorList>
            <person name="Gilroy R."/>
            <person name="Ravi A."/>
            <person name="Getino M."/>
            <person name="Pursley I."/>
            <person name="Horton D.L."/>
            <person name="Alikhan N.-F."/>
            <person name="Baker D."/>
            <person name="Gharbi K."/>
            <person name="Hall N."/>
            <person name="Watson M."/>
            <person name="Adriaenssens E.M."/>
            <person name="Foster-Nyarko E."/>
            <person name="Jarju S."/>
            <person name="Secka A."/>
            <person name="Antonio M."/>
            <person name="Oren A."/>
            <person name="Chaudhuri R."/>
            <person name="La Ragione R.M."/>
            <person name="Hildebrand F."/>
            <person name="Pallen M.J."/>
        </authorList>
    </citation>
    <scope>NUCLEOTIDE SEQUENCE [LARGE SCALE GENOMIC DNA]</scope>
    <source>
        <strain evidence="2 3">Re1</strain>
    </source>
</reference>
<keyword evidence="1" id="KW-0472">Membrane</keyword>
<gene>
    <name evidence="2" type="ORF">H9633_07730</name>
</gene>
<protein>
    <recommendedName>
        <fullName evidence="4">ABC-2 type transport system permease protein</fullName>
    </recommendedName>
</protein>
<feature type="transmembrane region" description="Helical" evidence="1">
    <location>
        <begin position="124"/>
        <end position="145"/>
    </location>
</feature>
<evidence type="ECO:0000313" key="2">
    <source>
        <dbReference type="EMBL" id="MBD8012190.1"/>
    </source>
</evidence>
<keyword evidence="1" id="KW-1133">Transmembrane helix</keyword>